<dbReference type="EMBL" id="AP018694">
    <property type="protein sequence ID" value="BBE16653.1"/>
    <property type="molecule type" value="Genomic_DNA"/>
</dbReference>
<dbReference type="Pfam" id="PF06865">
    <property type="entry name" value="Ppnp"/>
    <property type="match status" value="1"/>
</dbReference>
<dbReference type="GO" id="GO:0005829">
    <property type="term" value="C:cytosol"/>
    <property type="evidence" value="ECO:0007669"/>
    <property type="project" value="TreeGrafter"/>
</dbReference>
<dbReference type="RefSeq" id="WP_318349707.1">
    <property type="nucleotide sequence ID" value="NZ_AP018694.1"/>
</dbReference>
<dbReference type="KEGG" id="anf:AQPE_0793"/>
<reference evidence="3" key="1">
    <citation type="journal article" date="2020" name="Int. J. Syst. Evol. Microbiol.">
        <title>Aquipluma nitroreducens gen. nov. sp. nov., a novel facultatively anaerobic bacterium isolated from a freshwater lake.</title>
        <authorList>
            <person name="Watanabe M."/>
            <person name="Kojima H."/>
            <person name="Fukui M."/>
        </authorList>
    </citation>
    <scope>NUCLEOTIDE SEQUENCE</scope>
    <source>
        <strain evidence="3">MeG22</strain>
    </source>
</reference>
<name>A0A5K7S534_9BACT</name>
<dbReference type="PANTHER" id="PTHR36540:SF1">
    <property type="entry name" value="PYRIMIDINE_PURINE NUCLEOSIDE PHOSPHORYLASE"/>
    <property type="match status" value="1"/>
</dbReference>
<evidence type="ECO:0000256" key="1">
    <source>
        <dbReference type="ARBA" id="ARBA00022676"/>
    </source>
</evidence>
<gene>
    <name evidence="3" type="ORF">AQPE_0793</name>
</gene>
<dbReference type="InterPro" id="IPR014710">
    <property type="entry name" value="RmlC-like_jellyroll"/>
</dbReference>
<organism evidence="3 4">
    <name type="scientific">Aquipluma nitroreducens</name>
    <dbReference type="NCBI Taxonomy" id="2010828"/>
    <lineage>
        <taxon>Bacteria</taxon>
        <taxon>Pseudomonadati</taxon>
        <taxon>Bacteroidota</taxon>
        <taxon>Bacteroidia</taxon>
        <taxon>Marinilabiliales</taxon>
        <taxon>Prolixibacteraceae</taxon>
        <taxon>Aquipluma</taxon>
    </lineage>
</organism>
<dbReference type="InterPro" id="IPR011051">
    <property type="entry name" value="RmlC_Cupin_sf"/>
</dbReference>
<dbReference type="InterPro" id="IPR009664">
    <property type="entry name" value="Ppnp"/>
</dbReference>
<accession>A0A5K7S534</accession>
<dbReference type="GO" id="GO:0004731">
    <property type="term" value="F:purine-nucleoside phosphorylase activity"/>
    <property type="evidence" value="ECO:0007669"/>
    <property type="project" value="TreeGrafter"/>
</dbReference>
<keyword evidence="1" id="KW-0328">Glycosyltransferase</keyword>
<dbReference type="GO" id="GO:0016154">
    <property type="term" value="F:pyrimidine-nucleoside phosphorylase activity"/>
    <property type="evidence" value="ECO:0007669"/>
    <property type="project" value="TreeGrafter"/>
</dbReference>
<proteinExistence type="predicted"/>
<protein>
    <submittedName>
        <fullName evidence="3">Cytoplasmic protein</fullName>
    </submittedName>
</protein>
<dbReference type="PANTHER" id="PTHR36540">
    <property type="entry name" value="PYRIMIDINE/PURINE NUCLEOSIDE PHOSPHORYLASE"/>
    <property type="match status" value="1"/>
</dbReference>
<keyword evidence="4" id="KW-1185">Reference proteome</keyword>
<dbReference type="AlphaFoldDB" id="A0A5K7S534"/>
<dbReference type="SUPFAM" id="SSF51182">
    <property type="entry name" value="RmlC-like cupins"/>
    <property type="match status" value="1"/>
</dbReference>
<evidence type="ECO:0000313" key="4">
    <source>
        <dbReference type="Proteomes" id="UP001193389"/>
    </source>
</evidence>
<keyword evidence="2" id="KW-0808">Transferase</keyword>
<sequence>MLKVNEYFGGTVKSIALENAEGVATIGVMEDGEYEFGTGTIEHMTITSGILDVMLPGETVWTTYLKGETFIVAKDVKFKVKANGQVAYYCLYV</sequence>
<evidence type="ECO:0000313" key="3">
    <source>
        <dbReference type="EMBL" id="BBE16653.1"/>
    </source>
</evidence>
<dbReference type="Proteomes" id="UP001193389">
    <property type="component" value="Chromosome"/>
</dbReference>
<dbReference type="Gene3D" id="2.60.120.10">
    <property type="entry name" value="Jelly Rolls"/>
    <property type="match status" value="1"/>
</dbReference>
<evidence type="ECO:0000256" key="2">
    <source>
        <dbReference type="ARBA" id="ARBA00022679"/>
    </source>
</evidence>